<reference evidence="4 5" key="1">
    <citation type="submission" date="2024-10" db="EMBL/GenBank/DDBJ databases">
        <title>Updated reference genomes for cyclostephanoid diatoms.</title>
        <authorList>
            <person name="Roberts W.R."/>
            <person name="Alverson A.J."/>
        </authorList>
    </citation>
    <scope>NUCLEOTIDE SEQUENCE [LARGE SCALE GENOMIC DNA]</scope>
    <source>
        <strain evidence="4 5">AJA010-31</strain>
    </source>
</reference>
<comment type="caution">
    <text evidence="4">The sequence shown here is derived from an EMBL/GenBank/DDBJ whole genome shotgun (WGS) entry which is preliminary data.</text>
</comment>
<sequence>MVGRRRARPSWTSSLLAYGMFATQTSSTSAFLQPTTQQLQCPLPMQTTSAASRAPASMLVASPFITSPLKHRGIKYSHLNEHEDMSPLTITPSDFVKKTASFSSNISRLRVKKKRVGLPSVESKNHEFDLNSSHEGTLTTAASDAVSINSKAQEKQVDDAIISACNSFIYFLNDEATKISALTVAIEAIKTERNTIETTRESLEVAFVQAIRAASEVGDFILISKIVYSAVDYALAFVNFGFKPNGASGNELALLQPRIFGEAITSLAKTKASVSKIKGMWNYFIKDVEGDQVTSSVLVSSPSAYELNAMISALASRGKIRAAIKLYKTFAVEASSKRIEADAYTASVLFGMLADDISSPTGDRSVIGNDQTGEESTNGDDKEKSPCWQWNEAVELLDTFAPHQLNNIAYAKLLKINEKAVETYIKQPVKHGGVPSAMMALDRMKQDDISPDIVTCSVIMSTFDKGRHWRAAVSLLDTMKLSSRSTKSSKWRLPTPNIYTYALAISTCARCDKSDIVLSLFDQMSISQKTNTDISIAPYTWVYNAALSACAETFHSSTSRSNRGVHLATAMAILEKMEADGAKNKNSVPDVHSYNSVLAMLGQRILSDAKEIKLRGGDKARRLSEYERNSDVVSDLLETMASNGIRRDVTTYSNAISACFAQPQEIKTLLRMAVDELKGNEKAKSDILEVTNSALRAAASLGDLVLVSSVLWILSDVGVKMDMVSIRLIIRALGKSGDCEGILALLICLRGQDFANDILKDRYGINILGNLPEKLLPVLDERVYSAAITSCLKNDELAIADQILQSMKVKEISLTQSSLHDVVMEYCRMAMESSREEYKIARIAKRNGHVNPEFPELLEPIYITSHARSKAALAVLKAVNEPSRKLLSAVTKACAASGLWQESRSMLRRMHRAAIQELRKSTSPAQATAIAELPKLHRYILKFCAKGGYIIPALNYADDIQYLAQQVRLHRKSLGAKQNSSTKSTTVSISSILLSDKAKKKREQQPGLAKVDAPQILGHPIGLTGLDWKLLLIAAWRGGHWKVCVGTLPFIQPYVKETHPKHSREWSKELDETGIRKPSLKTLDRKYSKLESAITAAVLCFEVRSQYAWAIRAIEDWIEWSGRRPPRQAVIAACRVLAKRYRGTEVLNLVSRVLCMNEATNATTEDASGYTYEKAIYVESITALHQSGLYDDADHLYANGVRQGHLLPAVIHDASIQELTLDLHGMSAAVAHAAVRVSIQQEMSRLQPSIKSTSDITWSKNLIIITGRGLRSGQKFKPVLRPEVQRMLTEEFFPPLGSSTMPGNLGALTVQSEDVAAWLNHQQLQKGERLLMVADALRGISSGARLERAIMSSGSRLEKALRRKLQESQEKGNAE</sequence>
<gene>
    <name evidence="4" type="ORF">ACHAWO_000729</name>
</gene>
<dbReference type="InterPro" id="IPR002885">
    <property type="entry name" value="PPR_rpt"/>
</dbReference>
<proteinExistence type="predicted"/>
<dbReference type="Gene3D" id="1.25.40.10">
    <property type="entry name" value="Tetratricopeptide repeat domain"/>
    <property type="match status" value="2"/>
</dbReference>
<dbReference type="Gene3D" id="3.30.1370.110">
    <property type="match status" value="1"/>
</dbReference>
<dbReference type="SUPFAM" id="SSF160443">
    <property type="entry name" value="SMR domain-like"/>
    <property type="match status" value="1"/>
</dbReference>
<feature type="compositionally biased region" description="Polar residues" evidence="2">
    <location>
        <begin position="361"/>
        <end position="376"/>
    </location>
</feature>
<keyword evidence="5" id="KW-1185">Reference proteome</keyword>
<evidence type="ECO:0000313" key="5">
    <source>
        <dbReference type="Proteomes" id="UP001530400"/>
    </source>
</evidence>
<evidence type="ECO:0000256" key="1">
    <source>
        <dbReference type="ARBA" id="ARBA00022737"/>
    </source>
</evidence>
<feature type="region of interest" description="Disordered" evidence="2">
    <location>
        <begin position="361"/>
        <end position="385"/>
    </location>
</feature>
<evidence type="ECO:0000256" key="2">
    <source>
        <dbReference type="SAM" id="MobiDB-lite"/>
    </source>
</evidence>
<organism evidence="4 5">
    <name type="scientific">Cyclotella atomus</name>
    <dbReference type="NCBI Taxonomy" id="382360"/>
    <lineage>
        <taxon>Eukaryota</taxon>
        <taxon>Sar</taxon>
        <taxon>Stramenopiles</taxon>
        <taxon>Ochrophyta</taxon>
        <taxon>Bacillariophyta</taxon>
        <taxon>Coscinodiscophyceae</taxon>
        <taxon>Thalassiosirophycidae</taxon>
        <taxon>Stephanodiscales</taxon>
        <taxon>Stephanodiscaceae</taxon>
        <taxon>Cyclotella</taxon>
    </lineage>
</organism>
<dbReference type="PANTHER" id="PTHR47447:SF17">
    <property type="entry name" value="OS12G0638900 PROTEIN"/>
    <property type="match status" value="1"/>
</dbReference>
<dbReference type="InterPro" id="IPR036063">
    <property type="entry name" value="Smr_dom_sf"/>
</dbReference>
<protein>
    <recommendedName>
        <fullName evidence="3">Smr domain-containing protein</fullName>
    </recommendedName>
</protein>
<feature type="domain" description="Smr" evidence="3">
    <location>
        <begin position="1221"/>
        <end position="1313"/>
    </location>
</feature>
<dbReference type="InterPro" id="IPR011990">
    <property type="entry name" value="TPR-like_helical_dom_sf"/>
</dbReference>
<dbReference type="Proteomes" id="UP001530400">
    <property type="component" value="Unassembled WGS sequence"/>
</dbReference>
<evidence type="ECO:0000313" key="4">
    <source>
        <dbReference type="EMBL" id="KAL3786575.1"/>
    </source>
</evidence>
<accession>A0ABD3PEQ1</accession>
<dbReference type="PANTHER" id="PTHR47447">
    <property type="entry name" value="OS03G0856100 PROTEIN"/>
    <property type="match status" value="1"/>
</dbReference>
<dbReference type="InterPro" id="IPR002625">
    <property type="entry name" value="Smr_dom"/>
</dbReference>
<dbReference type="PROSITE" id="PS50828">
    <property type="entry name" value="SMR"/>
    <property type="match status" value="1"/>
</dbReference>
<keyword evidence="1" id="KW-0677">Repeat</keyword>
<name>A0ABD3PEQ1_9STRA</name>
<evidence type="ECO:0000259" key="3">
    <source>
        <dbReference type="PROSITE" id="PS50828"/>
    </source>
</evidence>
<dbReference type="Pfam" id="PF01535">
    <property type="entry name" value="PPR"/>
    <property type="match status" value="1"/>
</dbReference>
<dbReference type="EMBL" id="JALLPJ020000644">
    <property type="protein sequence ID" value="KAL3786575.1"/>
    <property type="molecule type" value="Genomic_DNA"/>
</dbReference>